<dbReference type="InterPro" id="IPR002164">
    <property type="entry name" value="NAP_family"/>
</dbReference>
<keyword evidence="3" id="KW-0539">Nucleus</keyword>
<evidence type="ECO:0000256" key="1">
    <source>
        <dbReference type="ARBA" id="ARBA00004123"/>
    </source>
</evidence>
<dbReference type="PANTHER" id="PTHR11875">
    <property type="entry name" value="TESTIS-SPECIFIC Y-ENCODED PROTEIN"/>
    <property type="match status" value="1"/>
</dbReference>
<accession>A0AAW2HV14</accession>
<evidence type="ECO:0008006" key="7">
    <source>
        <dbReference type="Google" id="ProtNLM"/>
    </source>
</evidence>
<evidence type="ECO:0000256" key="5">
    <source>
        <dbReference type="SAM" id="MobiDB-lite"/>
    </source>
</evidence>
<dbReference type="Pfam" id="PF00956">
    <property type="entry name" value="NAP"/>
    <property type="match status" value="1"/>
</dbReference>
<evidence type="ECO:0000256" key="4">
    <source>
        <dbReference type="RuleBase" id="RU003876"/>
    </source>
</evidence>
<dbReference type="FunFam" id="3.30.1120.90:FF:000001">
    <property type="entry name" value="Nucleosome assembly protein 1-like 1"/>
    <property type="match status" value="1"/>
</dbReference>
<dbReference type="Gene3D" id="1.20.5.1500">
    <property type="match status" value="1"/>
</dbReference>
<dbReference type="InterPro" id="IPR037231">
    <property type="entry name" value="NAP-like_sf"/>
</dbReference>
<comment type="similarity">
    <text evidence="2 4">Belongs to the nucleosome assembly protein (NAP) family.</text>
</comment>
<dbReference type="AlphaFoldDB" id="A0AAW2HV14"/>
<sequence length="384" mass="44519">MSGDPDRKGDGSDDHEDYLGEEEESDATTDPVKKLVLNRPDVLAALQVQNTEALPAPVKKRIKALKKIQFESTKIESKFYDEVYALERKYHLLYVPQYEKRAEIITGRYEPTEEECDWNSDKDEEEELSNELEKKVKIKVSDEEKKEESNKGEDTKGIPEFWLTIFKNVSILQEMMEDHDIPILRHLEDIKVVFHKNGMGFTLEFHFSPNEYFQNSVLTKEYEMKCAIDESDPFSFEGPEIIKSKGCLIEWAKGKNVTLKTVKKKQKHKGRGEVRIVTKTVRNDSFFNFFSPPVVTDGMDIDDETESLLSADFEIGHYIRDRIVPRAVLYYTGEALEEEEDEFEEEEGEEDSADDEDEDEELNSKNIKSKFINNKAAMDECKNQ</sequence>
<organism evidence="6">
    <name type="scientific">Menopon gallinae</name>
    <name type="common">poultry shaft louse</name>
    <dbReference type="NCBI Taxonomy" id="328185"/>
    <lineage>
        <taxon>Eukaryota</taxon>
        <taxon>Metazoa</taxon>
        <taxon>Ecdysozoa</taxon>
        <taxon>Arthropoda</taxon>
        <taxon>Hexapoda</taxon>
        <taxon>Insecta</taxon>
        <taxon>Pterygota</taxon>
        <taxon>Neoptera</taxon>
        <taxon>Paraneoptera</taxon>
        <taxon>Psocodea</taxon>
        <taxon>Troctomorpha</taxon>
        <taxon>Phthiraptera</taxon>
        <taxon>Amblycera</taxon>
        <taxon>Menoponidae</taxon>
        <taxon>Menopon</taxon>
    </lineage>
</organism>
<evidence type="ECO:0000313" key="6">
    <source>
        <dbReference type="EMBL" id="KAL0273386.1"/>
    </source>
</evidence>
<protein>
    <recommendedName>
        <fullName evidence="7">Nucleosome assembly protein 1-like 1</fullName>
    </recommendedName>
</protein>
<feature type="region of interest" description="Disordered" evidence="5">
    <location>
        <begin position="336"/>
        <end position="366"/>
    </location>
</feature>
<feature type="compositionally biased region" description="Acidic residues" evidence="5">
    <location>
        <begin position="336"/>
        <end position="361"/>
    </location>
</feature>
<proteinExistence type="inferred from homology"/>
<dbReference type="Gene3D" id="3.30.1120.90">
    <property type="entry name" value="Nucleosome assembly protein"/>
    <property type="match status" value="1"/>
</dbReference>
<gene>
    <name evidence="6" type="ORF">PYX00_006064</name>
</gene>
<dbReference type="GO" id="GO:0005634">
    <property type="term" value="C:nucleus"/>
    <property type="evidence" value="ECO:0007669"/>
    <property type="project" value="UniProtKB-SubCell"/>
</dbReference>
<comment type="caution">
    <text evidence="6">The sequence shown here is derived from an EMBL/GenBank/DDBJ whole genome shotgun (WGS) entry which is preliminary data.</text>
</comment>
<comment type="subcellular location">
    <subcellularLocation>
        <location evidence="1">Nucleus</location>
    </subcellularLocation>
</comment>
<name>A0AAW2HV14_9NEOP</name>
<feature type="compositionally biased region" description="Acidic residues" evidence="5">
    <location>
        <begin position="13"/>
        <end position="27"/>
    </location>
</feature>
<feature type="compositionally biased region" description="Basic and acidic residues" evidence="5">
    <location>
        <begin position="1"/>
        <end position="12"/>
    </location>
</feature>
<dbReference type="FunFam" id="1.20.5.1500:FF:000001">
    <property type="entry name" value="Nucleosome assembly protein 1-like 1"/>
    <property type="match status" value="1"/>
</dbReference>
<dbReference type="SUPFAM" id="SSF143113">
    <property type="entry name" value="NAP-like"/>
    <property type="match status" value="1"/>
</dbReference>
<reference evidence="6" key="1">
    <citation type="journal article" date="2024" name="Gigascience">
        <title>Chromosome-level genome of the poultry shaft louse Menopon gallinae provides insight into the host-switching and adaptive evolution of parasitic lice.</title>
        <authorList>
            <person name="Xu Y."/>
            <person name="Ma L."/>
            <person name="Liu S."/>
            <person name="Liang Y."/>
            <person name="Liu Q."/>
            <person name="He Z."/>
            <person name="Tian L."/>
            <person name="Duan Y."/>
            <person name="Cai W."/>
            <person name="Li H."/>
            <person name="Song F."/>
        </authorList>
    </citation>
    <scope>NUCLEOTIDE SEQUENCE</scope>
    <source>
        <strain evidence="6">Cailab_2023a</strain>
    </source>
</reference>
<feature type="region of interest" description="Disordered" evidence="5">
    <location>
        <begin position="1"/>
        <end position="32"/>
    </location>
</feature>
<dbReference type="EMBL" id="JARGDH010000003">
    <property type="protein sequence ID" value="KAL0273386.1"/>
    <property type="molecule type" value="Genomic_DNA"/>
</dbReference>
<evidence type="ECO:0000256" key="2">
    <source>
        <dbReference type="ARBA" id="ARBA00009947"/>
    </source>
</evidence>
<dbReference type="GO" id="GO:0006334">
    <property type="term" value="P:nucleosome assembly"/>
    <property type="evidence" value="ECO:0007669"/>
    <property type="project" value="InterPro"/>
</dbReference>
<evidence type="ECO:0000256" key="3">
    <source>
        <dbReference type="ARBA" id="ARBA00023242"/>
    </source>
</evidence>